<dbReference type="EMBL" id="LIAE01008516">
    <property type="protein sequence ID" value="PAV73791.1"/>
    <property type="molecule type" value="Genomic_DNA"/>
</dbReference>
<dbReference type="OrthoDB" id="2019572at2759"/>
<protein>
    <submittedName>
        <fullName evidence="6">Uncharacterized protein</fullName>
    </submittedName>
</protein>
<keyword evidence="7" id="KW-1185">Reference proteome</keyword>
<evidence type="ECO:0000256" key="3">
    <source>
        <dbReference type="ARBA" id="ARBA00022679"/>
    </source>
</evidence>
<evidence type="ECO:0000313" key="6">
    <source>
        <dbReference type="EMBL" id="PAV73790.1"/>
    </source>
</evidence>
<dbReference type="PANTHER" id="PTHR46671">
    <property type="entry name" value="PROTEIN CBG11221"/>
    <property type="match status" value="1"/>
</dbReference>
<keyword evidence="5" id="KW-0325">Glycoprotein</keyword>
<dbReference type="GO" id="GO:0016020">
    <property type="term" value="C:membrane"/>
    <property type="evidence" value="ECO:0007669"/>
    <property type="project" value="UniProtKB-SubCell"/>
</dbReference>
<comment type="subcellular location">
    <subcellularLocation>
        <location evidence="1">Membrane</location>
        <topology evidence="1">Single-pass type II membrane protein</topology>
    </subcellularLocation>
</comment>
<evidence type="ECO:0000256" key="4">
    <source>
        <dbReference type="ARBA" id="ARBA00023136"/>
    </source>
</evidence>
<keyword evidence="3" id="KW-0808">Transferase</keyword>
<dbReference type="InterPro" id="IPR003406">
    <property type="entry name" value="Glyco_trans_14"/>
</dbReference>
<keyword evidence="2" id="KW-0328">Glycosyltransferase</keyword>
<name>A0A2A2KIU2_9BILA</name>
<reference evidence="6 7" key="1">
    <citation type="journal article" date="2017" name="Curr. Biol.">
        <title>Genome architecture and evolution of a unichromosomal asexual nematode.</title>
        <authorList>
            <person name="Fradin H."/>
            <person name="Zegar C."/>
            <person name="Gutwein M."/>
            <person name="Lucas J."/>
            <person name="Kovtun M."/>
            <person name="Corcoran D."/>
            <person name="Baugh L.R."/>
            <person name="Kiontke K."/>
            <person name="Gunsalus K."/>
            <person name="Fitch D.H."/>
            <person name="Piano F."/>
        </authorList>
    </citation>
    <scope>NUCLEOTIDE SEQUENCE [LARGE SCALE GENOMIC DNA]</scope>
    <source>
        <strain evidence="6">PF1309</strain>
    </source>
</reference>
<keyword evidence="4" id="KW-0472">Membrane</keyword>
<evidence type="ECO:0000313" key="7">
    <source>
        <dbReference type="Proteomes" id="UP000218231"/>
    </source>
</evidence>
<accession>A0A2A2KIU2</accession>
<dbReference type="GO" id="GO:0016757">
    <property type="term" value="F:glycosyltransferase activity"/>
    <property type="evidence" value="ECO:0007669"/>
    <property type="project" value="UniProtKB-KW"/>
</dbReference>
<dbReference type="Pfam" id="PF02485">
    <property type="entry name" value="Branch"/>
    <property type="match status" value="1"/>
</dbReference>
<evidence type="ECO:0000256" key="2">
    <source>
        <dbReference type="ARBA" id="ARBA00022676"/>
    </source>
</evidence>
<dbReference type="Proteomes" id="UP000218231">
    <property type="component" value="Unassembled WGS sequence"/>
</dbReference>
<dbReference type="PANTHER" id="PTHR46671:SF7">
    <property type="entry name" value="CORE-2_I-BRANCHING ENZYME"/>
    <property type="match status" value="1"/>
</dbReference>
<dbReference type="EMBL" id="LIAE01008516">
    <property type="protein sequence ID" value="PAV73790.1"/>
    <property type="molecule type" value="Genomic_DNA"/>
</dbReference>
<gene>
    <name evidence="6" type="ORF">WR25_26592</name>
</gene>
<sequence length="197" mass="22981">MNHAHYDCMQILSKKNTMWKYIVLMQNHDIVSKSVYEMVEVFDILGGSNDVEITKMPESRINQSFVWNAKNVMLFKDDEELWQMLQISDFLGMPGHFTDKCLQEGKHTDYITRMAQWKYEGPQACASGVNRHVVCLLGVEDIPTLAAFPNILANKMMPEFDMAAIDCWHEVIFNRTYSNQNDHPIERTYYENMVNVN</sequence>
<dbReference type="EMBL" id="LIAE01008516">
    <property type="protein sequence ID" value="PAV73789.1"/>
    <property type="molecule type" value="Genomic_DNA"/>
</dbReference>
<dbReference type="STRING" id="2018661.A0A2A2KIU2"/>
<evidence type="ECO:0000256" key="5">
    <source>
        <dbReference type="ARBA" id="ARBA00023180"/>
    </source>
</evidence>
<comment type="caution">
    <text evidence="6">The sequence shown here is derived from an EMBL/GenBank/DDBJ whole genome shotgun (WGS) entry which is preliminary data.</text>
</comment>
<dbReference type="AlphaFoldDB" id="A0A2A2KIU2"/>
<evidence type="ECO:0000256" key="1">
    <source>
        <dbReference type="ARBA" id="ARBA00004606"/>
    </source>
</evidence>
<organism evidence="6 7">
    <name type="scientific">Diploscapter pachys</name>
    <dbReference type="NCBI Taxonomy" id="2018661"/>
    <lineage>
        <taxon>Eukaryota</taxon>
        <taxon>Metazoa</taxon>
        <taxon>Ecdysozoa</taxon>
        <taxon>Nematoda</taxon>
        <taxon>Chromadorea</taxon>
        <taxon>Rhabditida</taxon>
        <taxon>Rhabditina</taxon>
        <taxon>Rhabditomorpha</taxon>
        <taxon>Rhabditoidea</taxon>
        <taxon>Rhabditidae</taxon>
        <taxon>Diploscapter</taxon>
    </lineage>
</organism>
<proteinExistence type="predicted"/>